<feature type="transmembrane region" description="Helical" evidence="10">
    <location>
        <begin position="102"/>
        <end position="124"/>
    </location>
</feature>
<evidence type="ECO:0000256" key="5">
    <source>
        <dbReference type="ARBA" id="ARBA00022967"/>
    </source>
</evidence>
<sequence length="480" mass="50665">MISNSIILSFSTASLLSGPVYYILCVVLALAVLLGIHFMSKVETAKRGNQISALAIALGIIITLIKKDILPIWLIYPGVAIGLIIGLILAKRVKMIQMPQLVALLNGIGGAASAIVASFALITMYQSPEIFGKTTASLAIVIGAVTLFGSLVAAGKLHKVLPQKPVILPAHEALTGILLLVMLATVILGGFMNVISAPVLLVFMLLLAAAFGVIFSIRVGGADMPITISLLNSLSGVAAAIAGFAVADILLVAVGGIVGASGLFLTQIMCRAMNRNLMDILLGKTALQGKKDEKVLEELVVEAEKEKDEKSKPADPAEVLKTAKNVIIVPGYGMALAHAQHLVKSLAQKLTAGGATVKYAIHPVAGRMPGHMDVLLIEAGIPFEDVYEMDDINEEFKEADITIVVGANDVLNPAARSTEGTPIYGMPILNVDQCSNIVIFNYDLKPGYSGVDNPIYDRKSGVWIIQGDAKDTLADFLNKL</sequence>
<comment type="caution">
    <text evidence="12">The sequence shown here is derived from an EMBL/GenBank/DDBJ whole genome shotgun (WGS) entry which is preliminary data.</text>
</comment>
<keyword evidence="5" id="KW-1278">Translocase</keyword>
<dbReference type="EMBL" id="DSDK01000529">
    <property type="protein sequence ID" value="HDR51907.1"/>
    <property type="molecule type" value="Genomic_DNA"/>
</dbReference>
<accession>A0A831PM48</accession>
<feature type="transmembrane region" description="Helical" evidence="10">
    <location>
        <begin position="166"/>
        <end position="188"/>
    </location>
</feature>
<keyword evidence="6 10" id="KW-1133">Transmembrane helix</keyword>
<evidence type="ECO:0000256" key="6">
    <source>
        <dbReference type="ARBA" id="ARBA00022989"/>
    </source>
</evidence>
<dbReference type="AlphaFoldDB" id="A0A831PM48"/>
<feature type="transmembrane region" description="Helical" evidence="10">
    <location>
        <begin position="72"/>
        <end position="90"/>
    </location>
</feature>
<evidence type="ECO:0000256" key="3">
    <source>
        <dbReference type="ARBA" id="ARBA00022692"/>
    </source>
</evidence>
<dbReference type="InterPro" id="IPR034300">
    <property type="entry name" value="PNTB-like"/>
</dbReference>
<dbReference type="GO" id="GO:0008750">
    <property type="term" value="F:proton-translocating NAD(P)+ transhydrogenase activity"/>
    <property type="evidence" value="ECO:0007669"/>
    <property type="project" value="UniProtKB-EC"/>
</dbReference>
<comment type="subcellular location">
    <subcellularLocation>
        <location evidence="1">Membrane</location>
        <topology evidence="1">Multi-pass membrane protein</topology>
    </subcellularLocation>
</comment>
<evidence type="ECO:0000256" key="8">
    <source>
        <dbReference type="ARBA" id="ARBA00023136"/>
    </source>
</evidence>
<evidence type="ECO:0000256" key="4">
    <source>
        <dbReference type="ARBA" id="ARBA00022857"/>
    </source>
</evidence>
<comment type="catalytic activity">
    <reaction evidence="9">
        <text>NAD(+) + NADPH + H(+)(in) = NADH + NADP(+) + H(+)(out)</text>
        <dbReference type="Rhea" id="RHEA:47992"/>
        <dbReference type="ChEBI" id="CHEBI:15378"/>
        <dbReference type="ChEBI" id="CHEBI:57540"/>
        <dbReference type="ChEBI" id="CHEBI:57783"/>
        <dbReference type="ChEBI" id="CHEBI:57945"/>
        <dbReference type="ChEBI" id="CHEBI:58349"/>
        <dbReference type="EC" id="7.1.1.1"/>
    </reaction>
</comment>
<evidence type="ECO:0000256" key="2">
    <source>
        <dbReference type="ARBA" id="ARBA00012943"/>
    </source>
</evidence>
<feature type="domain" description="NADP transhydrogenase beta-like" evidence="11">
    <location>
        <begin position="23"/>
        <end position="477"/>
    </location>
</feature>
<evidence type="ECO:0000256" key="7">
    <source>
        <dbReference type="ARBA" id="ARBA00023027"/>
    </source>
</evidence>
<evidence type="ECO:0000313" key="12">
    <source>
        <dbReference type="EMBL" id="HDR51907.1"/>
    </source>
</evidence>
<dbReference type="EC" id="7.1.1.1" evidence="2"/>
<evidence type="ECO:0000256" key="10">
    <source>
        <dbReference type="SAM" id="Phobius"/>
    </source>
</evidence>
<feature type="transmembrane region" description="Helical" evidence="10">
    <location>
        <begin position="224"/>
        <end position="243"/>
    </location>
</feature>
<evidence type="ECO:0000259" key="11">
    <source>
        <dbReference type="Pfam" id="PF02233"/>
    </source>
</evidence>
<dbReference type="PANTHER" id="PTHR44758">
    <property type="entry name" value="NAD(P) TRANSHYDROGENASE SUBUNIT BETA"/>
    <property type="match status" value="1"/>
</dbReference>
<evidence type="ECO:0000256" key="1">
    <source>
        <dbReference type="ARBA" id="ARBA00004141"/>
    </source>
</evidence>
<dbReference type="PANTHER" id="PTHR44758:SF1">
    <property type="entry name" value="NAD(P) TRANSHYDROGENASE SUBUNIT BETA"/>
    <property type="match status" value="1"/>
</dbReference>
<keyword evidence="7" id="KW-0520">NAD</keyword>
<name>A0A831PM48_9BACT</name>
<proteinExistence type="predicted"/>
<feature type="transmembrane region" description="Helical" evidence="10">
    <location>
        <begin position="51"/>
        <end position="66"/>
    </location>
</feature>
<keyword evidence="3 10" id="KW-0812">Transmembrane</keyword>
<organism evidence="12">
    <name type="scientific">Mariniphaga anaerophila</name>
    <dbReference type="NCBI Taxonomy" id="1484053"/>
    <lineage>
        <taxon>Bacteria</taxon>
        <taxon>Pseudomonadati</taxon>
        <taxon>Bacteroidota</taxon>
        <taxon>Bacteroidia</taxon>
        <taxon>Marinilabiliales</taxon>
        <taxon>Prolixibacteraceae</taxon>
        <taxon>Mariniphaga</taxon>
    </lineage>
</organism>
<dbReference type="InterPro" id="IPR029035">
    <property type="entry name" value="DHS-like_NAD/FAD-binding_dom"/>
</dbReference>
<keyword evidence="8 10" id="KW-0472">Membrane</keyword>
<feature type="transmembrane region" description="Helical" evidence="10">
    <location>
        <begin position="136"/>
        <end position="154"/>
    </location>
</feature>
<reference evidence="12" key="1">
    <citation type="journal article" date="2020" name="mSystems">
        <title>Genome- and Community-Level Interaction Insights into Carbon Utilization and Element Cycling Functions of Hydrothermarchaeota in Hydrothermal Sediment.</title>
        <authorList>
            <person name="Zhou Z."/>
            <person name="Liu Y."/>
            <person name="Xu W."/>
            <person name="Pan J."/>
            <person name="Luo Z.H."/>
            <person name="Li M."/>
        </authorList>
    </citation>
    <scope>NUCLEOTIDE SEQUENCE [LARGE SCALE GENOMIC DNA]</scope>
    <source>
        <strain evidence="12">SpSt-1217</strain>
    </source>
</reference>
<gene>
    <name evidence="12" type="ORF">ENN90_09880</name>
</gene>
<keyword evidence="4" id="KW-0521">NADP</keyword>
<dbReference type="SUPFAM" id="SSF52467">
    <property type="entry name" value="DHS-like NAD/FAD-binding domain"/>
    <property type="match status" value="1"/>
</dbReference>
<feature type="transmembrane region" description="Helical" evidence="10">
    <location>
        <begin position="249"/>
        <end position="270"/>
    </location>
</feature>
<dbReference type="Pfam" id="PF02233">
    <property type="entry name" value="PNTB"/>
    <property type="match status" value="1"/>
</dbReference>
<feature type="transmembrane region" description="Helical" evidence="10">
    <location>
        <begin position="20"/>
        <end position="39"/>
    </location>
</feature>
<dbReference type="Proteomes" id="UP000886047">
    <property type="component" value="Unassembled WGS sequence"/>
</dbReference>
<protein>
    <recommendedName>
        <fullName evidence="2">proton-translocating NAD(P)(+) transhydrogenase</fullName>
        <ecNumber evidence="2">7.1.1.1</ecNumber>
    </recommendedName>
</protein>
<evidence type="ECO:0000256" key="9">
    <source>
        <dbReference type="ARBA" id="ARBA00048202"/>
    </source>
</evidence>
<dbReference type="GO" id="GO:0016020">
    <property type="term" value="C:membrane"/>
    <property type="evidence" value="ECO:0007669"/>
    <property type="project" value="UniProtKB-SubCell"/>
</dbReference>
<feature type="transmembrane region" description="Helical" evidence="10">
    <location>
        <begin position="194"/>
        <end position="217"/>
    </location>
</feature>
<dbReference type="Gene3D" id="3.40.50.1220">
    <property type="entry name" value="TPP-binding domain"/>
    <property type="match status" value="1"/>
</dbReference>